<proteinExistence type="inferred from homology"/>
<dbReference type="PANTHER" id="PTHR38459:SF1">
    <property type="entry name" value="PROPHAGE BACTOPRENOL-LINKED GLUCOSE TRANSLOCASE HOMOLOG"/>
    <property type="match status" value="1"/>
</dbReference>
<evidence type="ECO:0000256" key="2">
    <source>
        <dbReference type="ARBA" id="ARBA00009399"/>
    </source>
</evidence>
<organism evidence="9 10">
    <name type="scientific">Gryllotalpicola reticulitermitis</name>
    <dbReference type="NCBI Taxonomy" id="1184153"/>
    <lineage>
        <taxon>Bacteria</taxon>
        <taxon>Bacillati</taxon>
        <taxon>Actinomycetota</taxon>
        <taxon>Actinomycetes</taxon>
        <taxon>Micrococcales</taxon>
        <taxon>Microbacteriaceae</taxon>
        <taxon>Gryllotalpicola</taxon>
    </lineage>
</organism>
<sequence>MPHKPSKLMQLVGDAVRFGMVGGVCYVLDVALFNVLRVSPAGFFSEPLVAKTLGVALATVAAWLGTRYWTFRRNLRADAGREFVEFVLVAGAGYAANLIILFVSHYVLGFRSLLADNISGNLIGAAVGAVVRFLLYRAWVYHPDRARAVGEGTAAEGAGGETSDSADAAGDRTANDGASSYPESDATRGTSPRGAQR</sequence>
<dbReference type="InterPro" id="IPR007267">
    <property type="entry name" value="GtrA_DPMS_TM"/>
</dbReference>
<keyword evidence="10" id="KW-1185">Reference proteome</keyword>
<accession>A0ABV8Q5C0</accession>
<feature type="transmembrane region" description="Helical" evidence="7">
    <location>
        <begin position="83"/>
        <end position="106"/>
    </location>
</feature>
<evidence type="ECO:0000256" key="4">
    <source>
        <dbReference type="ARBA" id="ARBA00022989"/>
    </source>
</evidence>
<feature type="transmembrane region" description="Helical" evidence="7">
    <location>
        <begin position="118"/>
        <end position="135"/>
    </location>
</feature>
<evidence type="ECO:0000313" key="10">
    <source>
        <dbReference type="Proteomes" id="UP001595900"/>
    </source>
</evidence>
<feature type="domain" description="GtrA/DPMS transmembrane" evidence="8">
    <location>
        <begin position="17"/>
        <end position="140"/>
    </location>
</feature>
<keyword evidence="4 7" id="KW-1133">Transmembrane helix</keyword>
<evidence type="ECO:0000256" key="7">
    <source>
        <dbReference type="SAM" id="Phobius"/>
    </source>
</evidence>
<dbReference type="PANTHER" id="PTHR38459">
    <property type="entry name" value="PROPHAGE BACTOPRENOL-LINKED GLUCOSE TRANSLOCASE HOMOLOG"/>
    <property type="match status" value="1"/>
</dbReference>
<dbReference type="Proteomes" id="UP001595900">
    <property type="component" value="Unassembled WGS sequence"/>
</dbReference>
<evidence type="ECO:0000313" key="9">
    <source>
        <dbReference type="EMBL" id="MFC4242570.1"/>
    </source>
</evidence>
<keyword evidence="3 7" id="KW-0812">Transmembrane</keyword>
<feature type="compositionally biased region" description="Polar residues" evidence="6">
    <location>
        <begin position="176"/>
        <end position="190"/>
    </location>
</feature>
<feature type="region of interest" description="Disordered" evidence="6">
    <location>
        <begin position="151"/>
        <end position="197"/>
    </location>
</feature>
<comment type="subcellular location">
    <subcellularLocation>
        <location evidence="1">Membrane</location>
        <topology evidence="1">Multi-pass membrane protein</topology>
    </subcellularLocation>
</comment>
<evidence type="ECO:0000256" key="3">
    <source>
        <dbReference type="ARBA" id="ARBA00022692"/>
    </source>
</evidence>
<comment type="similarity">
    <text evidence="2">Belongs to the GtrA family.</text>
</comment>
<reference evidence="10" key="1">
    <citation type="journal article" date="2019" name="Int. J. Syst. Evol. Microbiol.">
        <title>The Global Catalogue of Microorganisms (GCM) 10K type strain sequencing project: providing services to taxonomists for standard genome sequencing and annotation.</title>
        <authorList>
            <consortium name="The Broad Institute Genomics Platform"/>
            <consortium name="The Broad Institute Genome Sequencing Center for Infectious Disease"/>
            <person name="Wu L."/>
            <person name="Ma J."/>
        </authorList>
    </citation>
    <scope>NUCLEOTIDE SEQUENCE [LARGE SCALE GENOMIC DNA]</scope>
    <source>
        <strain evidence="10">CGMCC 1.10363</strain>
    </source>
</reference>
<evidence type="ECO:0000256" key="5">
    <source>
        <dbReference type="ARBA" id="ARBA00023136"/>
    </source>
</evidence>
<dbReference type="RefSeq" id="WP_390227437.1">
    <property type="nucleotide sequence ID" value="NZ_JBHSCN010000003.1"/>
</dbReference>
<feature type="transmembrane region" description="Helical" evidence="7">
    <location>
        <begin position="15"/>
        <end position="36"/>
    </location>
</feature>
<evidence type="ECO:0000259" key="8">
    <source>
        <dbReference type="Pfam" id="PF04138"/>
    </source>
</evidence>
<dbReference type="Pfam" id="PF04138">
    <property type="entry name" value="GtrA_DPMS_TM"/>
    <property type="match status" value="1"/>
</dbReference>
<dbReference type="EMBL" id="JBHSCN010000003">
    <property type="protein sequence ID" value="MFC4242570.1"/>
    <property type="molecule type" value="Genomic_DNA"/>
</dbReference>
<protein>
    <submittedName>
        <fullName evidence="9">GtrA family protein</fullName>
    </submittedName>
</protein>
<keyword evidence="5 7" id="KW-0472">Membrane</keyword>
<evidence type="ECO:0000256" key="1">
    <source>
        <dbReference type="ARBA" id="ARBA00004141"/>
    </source>
</evidence>
<feature type="transmembrane region" description="Helical" evidence="7">
    <location>
        <begin position="48"/>
        <end position="71"/>
    </location>
</feature>
<name>A0ABV8Q5C0_9MICO</name>
<gene>
    <name evidence="9" type="ORF">ACFOYW_04220</name>
</gene>
<dbReference type="InterPro" id="IPR051401">
    <property type="entry name" value="GtrA_CellWall_Glycosyl"/>
</dbReference>
<evidence type="ECO:0000256" key="6">
    <source>
        <dbReference type="SAM" id="MobiDB-lite"/>
    </source>
</evidence>
<comment type="caution">
    <text evidence="9">The sequence shown here is derived from an EMBL/GenBank/DDBJ whole genome shotgun (WGS) entry which is preliminary data.</text>
</comment>